<reference evidence="1" key="1">
    <citation type="submission" date="2016-06" db="UniProtKB">
        <authorList>
            <consortium name="WormBaseParasite"/>
        </authorList>
    </citation>
    <scope>IDENTIFICATION</scope>
</reference>
<dbReference type="WBParaSite" id="SCUD_0001676401-mRNA-1">
    <property type="protein sequence ID" value="SCUD_0001676401-mRNA-1"/>
    <property type="gene ID" value="SCUD_0001676401"/>
</dbReference>
<name>A0A183KNY1_9TREM</name>
<dbReference type="AlphaFoldDB" id="A0A183KNY1"/>
<evidence type="ECO:0000313" key="1">
    <source>
        <dbReference type="WBParaSite" id="SCUD_0001676401-mRNA-1"/>
    </source>
</evidence>
<protein>
    <submittedName>
        <fullName evidence="1">Uncharacterized protein</fullName>
    </submittedName>
</protein>
<proteinExistence type="predicted"/>
<accession>A0A183KNY1</accession>
<organism evidence="1">
    <name type="scientific">Schistosoma curassoni</name>
    <dbReference type="NCBI Taxonomy" id="6186"/>
    <lineage>
        <taxon>Eukaryota</taxon>
        <taxon>Metazoa</taxon>
        <taxon>Spiralia</taxon>
        <taxon>Lophotrochozoa</taxon>
        <taxon>Platyhelminthes</taxon>
        <taxon>Trematoda</taxon>
        <taxon>Digenea</taxon>
        <taxon>Strigeidida</taxon>
        <taxon>Schistosomatoidea</taxon>
        <taxon>Schistosomatidae</taxon>
        <taxon>Schistosoma</taxon>
    </lineage>
</organism>
<sequence length="35" mass="3984">MIFIISDFLLADILRPSDLIVSRNTGIVYLCRLSD</sequence>